<dbReference type="OrthoDB" id="7289984at2759"/>
<dbReference type="OMA" id="MAMAPKE"/>
<organism evidence="1 2">
    <name type="scientific">Trametes pubescens</name>
    <name type="common">White-rot fungus</name>
    <dbReference type="NCBI Taxonomy" id="154538"/>
    <lineage>
        <taxon>Eukaryota</taxon>
        <taxon>Fungi</taxon>
        <taxon>Dikarya</taxon>
        <taxon>Basidiomycota</taxon>
        <taxon>Agaricomycotina</taxon>
        <taxon>Agaricomycetes</taxon>
        <taxon>Polyporales</taxon>
        <taxon>Polyporaceae</taxon>
        <taxon>Trametes</taxon>
    </lineage>
</organism>
<dbReference type="PRINTS" id="PR00081">
    <property type="entry name" value="GDHRDH"/>
</dbReference>
<gene>
    <name evidence="1" type="ORF">TRAPUB_1220</name>
</gene>
<evidence type="ECO:0000313" key="2">
    <source>
        <dbReference type="Proteomes" id="UP000184267"/>
    </source>
</evidence>
<dbReference type="Gene3D" id="3.40.50.720">
    <property type="entry name" value="NAD(P)-binding Rossmann-like Domain"/>
    <property type="match status" value="1"/>
</dbReference>
<sequence length="250" mass="27091">MSSTACPTTWLVTGANRGIGFELVKQLLESPDNLVIATCRNPEKSTALSELKKSAEGALHIIRLDVTDFANVRASAKEVETILGDIGLDYLVNNAAIVAWDSVFDMDPEKLVDILRTNTVGPALISQVYLPLLEKGRAKKILHISSQAGSMASFEELIAEEHRKLGAYALSKAALNMLAYKQKVARPDLIVIALCPGWVKTGKYSMQDMGGEKGLLQPEESIAGIIKVTTSATSADSGKFLRYNGEEIPW</sequence>
<dbReference type="SUPFAM" id="SSF51735">
    <property type="entry name" value="NAD(P)-binding Rossmann-fold domains"/>
    <property type="match status" value="1"/>
</dbReference>
<evidence type="ECO:0008006" key="3">
    <source>
        <dbReference type="Google" id="ProtNLM"/>
    </source>
</evidence>
<protein>
    <recommendedName>
        <fullName evidence="3">C-factor</fullName>
    </recommendedName>
</protein>
<dbReference type="InterPro" id="IPR002347">
    <property type="entry name" value="SDR_fam"/>
</dbReference>
<dbReference type="InterPro" id="IPR052184">
    <property type="entry name" value="SDR_enzymes"/>
</dbReference>
<dbReference type="GO" id="GO:0016616">
    <property type="term" value="F:oxidoreductase activity, acting on the CH-OH group of donors, NAD or NADP as acceptor"/>
    <property type="evidence" value="ECO:0007669"/>
    <property type="project" value="TreeGrafter"/>
</dbReference>
<accession>A0A1M2VJZ1</accession>
<comment type="caution">
    <text evidence="1">The sequence shown here is derived from an EMBL/GenBank/DDBJ whole genome shotgun (WGS) entry which is preliminary data.</text>
</comment>
<reference evidence="1 2" key="1">
    <citation type="submission" date="2016-10" db="EMBL/GenBank/DDBJ databases">
        <title>Genome sequence of the basidiomycete white-rot fungus Trametes pubescens.</title>
        <authorList>
            <person name="Makela M.R."/>
            <person name="Granchi Z."/>
            <person name="Peng M."/>
            <person name="De Vries R.P."/>
            <person name="Grigoriev I."/>
            <person name="Riley R."/>
            <person name="Hilden K."/>
        </authorList>
    </citation>
    <scope>NUCLEOTIDE SEQUENCE [LARGE SCALE GENOMIC DNA]</scope>
    <source>
        <strain evidence="1 2">FBCC735</strain>
    </source>
</reference>
<dbReference type="CDD" id="cd05325">
    <property type="entry name" value="carb_red_sniffer_like_SDR_c"/>
    <property type="match status" value="1"/>
</dbReference>
<dbReference type="EMBL" id="MNAD01001110">
    <property type="protein sequence ID" value="OJT07888.1"/>
    <property type="molecule type" value="Genomic_DNA"/>
</dbReference>
<keyword evidence="2" id="KW-1185">Reference proteome</keyword>
<proteinExistence type="predicted"/>
<evidence type="ECO:0000313" key="1">
    <source>
        <dbReference type="EMBL" id="OJT07888.1"/>
    </source>
</evidence>
<dbReference type="Proteomes" id="UP000184267">
    <property type="component" value="Unassembled WGS sequence"/>
</dbReference>
<dbReference type="AlphaFoldDB" id="A0A1M2VJZ1"/>
<dbReference type="InterPro" id="IPR036291">
    <property type="entry name" value="NAD(P)-bd_dom_sf"/>
</dbReference>
<name>A0A1M2VJZ1_TRAPU</name>
<dbReference type="PANTHER" id="PTHR45458:SF3">
    <property type="entry name" value="CHAIN DEHYDROGENASE (ATSC), PUTATIVE-RELATED"/>
    <property type="match status" value="1"/>
</dbReference>
<dbReference type="PANTHER" id="PTHR45458">
    <property type="entry name" value="SHORT-CHAIN DEHYDROGENASE/REDUCTASE SDR"/>
    <property type="match status" value="1"/>
</dbReference>
<dbReference type="Pfam" id="PF00106">
    <property type="entry name" value="adh_short"/>
    <property type="match status" value="1"/>
</dbReference>